<comment type="subcellular location">
    <subcellularLocation>
        <location evidence="1">Membrane</location>
        <topology evidence="1">Multi-pass membrane protein</topology>
    </subcellularLocation>
</comment>
<keyword evidence="5 6" id="KW-0472">Membrane</keyword>
<feature type="transmembrane region" description="Helical" evidence="6">
    <location>
        <begin position="336"/>
        <end position="361"/>
    </location>
</feature>
<dbReference type="FunFam" id="1.20.1740.10:FF:000001">
    <property type="entry name" value="Amino acid permease"/>
    <property type="match status" value="1"/>
</dbReference>
<dbReference type="InterPro" id="IPR004840">
    <property type="entry name" value="Amino_acid_permease_CS"/>
</dbReference>
<gene>
    <name evidence="8" type="ORF">GGR47_001255</name>
</gene>
<protein>
    <submittedName>
        <fullName evidence="8">L-asparagine transporter-like permease</fullName>
    </submittedName>
</protein>
<evidence type="ECO:0000256" key="6">
    <source>
        <dbReference type="SAM" id="Phobius"/>
    </source>
</evidence>
<feature type="transmembrane region" description="Helical" evidence="6">
    <location>
        <begin position="399"/>
        <end position="421"/>
    </location>
</feature>
<feature type="transmembrane region" description="Helical" evidence="6">
    <location>
        <begin position="140"/>
        <end position="159"/>
    </location>
</feature>
<evidence type="ECO:0000259" key="7">
    <source>
        <dbReference type="Pfam" id="PF00324"/>
    </source>
</evidence>
<feature type="transmembrane region" description="Helical" evidence="6">
    <location>
        <begin position="72"/>
        <end position="96"/>
    </location>
</feature>
<dbReference type="Pfam" id="PF00324">
    <property type="entry name" value="AA_permease"/>
    <property type="match status" value="1"/>
</dbReference>
<comment type="caution">
    <text evidence="8">The sequence shown here is derived from an EMBL/GenBank/DDBJ whole genome shotgun (WGS) entry which is preliminary data.</text>
</comment>
<dbReference type="Proteomes" id="UP000528945">
    <property type="component" value="Unassembled WGS sequence"/>
</dbReference>
<dbReference type="InterPro" id="IPR004841">
    <property type="entry name" value="AA-permease/SLC12A_dom"/>
</dbReference>
<keyword evidence="9" id="KW-1185">Reference proteome</keyword>
<feature type="transmembrane region" description="Helical" evidence="6">
    <location>
        <begin position="29"/>
        <end position="51"/>
    </location>
</feature>
<feature type="transmembrane region" description="Helical" evidence="6">
    <location>
        <begin position="108"/>
        <end position="128"/>
    </location>
</feature>
<feature type="transmembrane region" description="Helical" evidence="6">
    <location>
        <begin position="179"/>
        <end position="201"/>
    </location>
</feature>
<dbReference type="PROSITE" id="PS00218">
    <property type="entry name" value="AMINO_ACID_PERMEASE_1"/>
    <property type="match status" value="1"/>
</dbReference>
<evidence type="ECO:0000256" key="1">
    <source>
        <dbReference type="ARBA" id="ARBA00004141"/>
    </source>
</evidence>
<evidence type="ECO:0000313" key="9">
    <source>
        <dbReference type="Proteomes" id="UP000528945"/>
    </source>
</evidence>
<dbReference type="GO" id="GO:0016020">
    <property type="term" value="C:membrane"/>
    <property type="evidence" value="ECO:0007669"/>
    <property type="project" value="UniProtKB-SubCell"/>
</dbReference>
<keyword evidence="2" id="KW-0813">Transport</keyword>
<evidence type="ECO:0000256" key="5">
    <source>
        <dbReference type="ARBA" id="ARBA00023136"/>
    </source>
</evidence>
<dbReference type="PIRSF" id="PIRSF006060">
    <property type="entry name" value="AA_transporter"/>
    <property type="match status" value="1"/>
</dbReference>
<feature type="transmembrane region" description="Helical" evidence="6">
    <location>
        <begin position="309"/>
        <end position="330"/>
    </location>
</feature>
<dbReference type="EMBL" id="JACIDB010000002">
    <property type="protein sequence ID" value="MBB3875020.1"/>
    <property type="molecule type" value="Genomic_DNA"/>
</dbReference>
<feature type="transmembrane region" description="Helical" evidence="6">
    <location>
        <begin position="260"/>
        <end position="277"/>
    </location>
</feature>
<feature type="transmembrane region" description="Helical" evidence="6">
    <location>
        <begin position="373"/>
        <end position="393"/>
    </location>
</feature>
<dbReference type="Gene3D" id="1.20.1740.10">
    <property type="entry name" value="Amino acid/polyamine transporter I"/>
    <property type="match status" value="1"/>
</dbReference>
<dbReference type="PANTHER" id="PTHR43495:SF5">
    <property type="entry name" value="GAMMA-AMINOBUTYRIC ACID PERMEASE"/>
    <property type="match status" value="1"/>
</dbReference>
<evidence type="ECO:0000256" key="4">
    <source>
        <dbReference type="ARBA" id="ARBA00022989"/>
    </source>
</evidence>
<feature type="transmembrane region" description="Helical" evidence="6">
    <location>
        <begin position="222"/>
        <end position="240"/>
    </location>
</feature>
<dbReference type="GO" id="GO:0055085">
    <property type="term" value="P:transmembrane transport"/>
    <property type="evidence" value="ECO:0007669"/>
    <property type="project" value="InterPro"/>
</dbReference>
<dbReference type="AlphaFoldDB" id="A0AAW3TSC7"/>
<accession>A0AAW3TSC7</accession>
<name>A0AAW3TSC7_9SPHN</name>
<dbReference type="PANTHER" id="PTHR43495">
    <property type="entry name" value="GABA PERMEASE"/>
    <property type="match status" value="1"/>
</dbReference>
<evidence type="ECO:0000256" key="3">
    <source>
        <dbReference type="ARBA" id="ARBA00022692"/>
    </source>
</evidence>
<dbReference type="RefSeq" id="WP_208663148.1">
    <property type="nucleotide sequence ID" value="NZ_JACIDB010000002.1"/>
</dbReference>
<dbReference type="GO" id="GO:0006865">
    <property type="term" value="P:amino acid transport"/>
    <property type="evidence" value="ECO:0007669"/>
    <property type="project" value="InterPro"/>
</dbReference>
<keyword evidence="4 6" id="KW-1133">Transmembrane helix</keyword>
<keyword evidence="3 6" id="KW-0812">Transmembrane</keyword>
<proteinExistence type="predicted"/>
<reference evidence="8 9" key="1">
    <citation type="submission" date="2020-08" db="EMBL/GenBank/DDBJ databases">
        <title>Genomic Encyclopedia of Type Strains, Phase IV (KMG-IV): sequencing the most valuable type-strain genomes for metagenomic binning, comparative biology and taxonomic classification.</title>
        <authorList>
            <person name="Goeker M."/>
        </authorList>
    </citation>
    <scope>NUCLEOTIDE SEQUENCE [LARGE SCALE GENOMIC DNA]</scope>
    <source>
        <strain evidence="8 9">DSM 15581</strain>
    </source>
</reference>
<feature type="domain" description="Amino acid permease/ SLC12A" evidence="7">
    <location>
        <begin position="1"/>
        <end position="401"/>
    </location>
</feature>
<organism evidence="8 9">
    <name type="scientific">Sphingomonas aquatilis</name>
    <dbReference type="NCBI Taxonomy" id="93063"/>
    <lineage>
        <taxon>Bacteria</taxon>
        <taxon>Pseudomonadati</taxon>
        <taxon>Pseudomonadota</taxon>
        <taxon>Alphaproteobacteria</taxon>
        <taxon>Sphingomonadales</taxon>
        <taxon>Sphingomonadaceae</taxon>
        <taxon>Sphingomonas</taxon>
    </lineage>
</organism>
<evidence type="ECO:0000256" key="2">
    <source>
        <dbReference type="ARBA" id="ARBA00022448"/>
    </source>
</evidence>
<evidence type="ECO:0000313" key="8">
    <source>
        <dbReference type="EMBL" id="MBB3875020.1"/>
    </source>
</evidence>
<sequence>MIAIGGAVGTGLFLGSGFAIQLAGPAVLVSYAIGGLITLALMGCLAEMTVADPATGSFGLFAERYLGRFAGFLVRYAYVTCIILAIGTEVTAVAIYMRYWLPDVAGAWWIGGFGLALLAVNLVSVRAFGAVEYLFSAIKVAAILAFIALGLWVIGRGAPGVGLANYTAHGGFAPHGLSGIWSAVIVSIFSYLSIEMIAVAAGEARDPERAIVRAFRSTMLRLALFYLGSLAVMLAVLPWTQAGTATSPFVTVMAASGLPYAAGVINAVVLVAALSAMNSQLYTASRMLFSLADSGLAPRRLGAVDARGVPVAALLVSAAGIAVAGGVYAWRPDAALGVMIAVSIFGALFTWGMIFVTHLAFRRRHGTPAGFRMWGYPWVSLAGAATILAILATTPFTAAFAPTLVYGVPVLAVLAGVYAVCLRPPSSSRRTPGSMDTRG</sequence>